<dbReference type="STRING" id="92487.SAMN02745130_01132"/>
<sequence>MKYVVSLLLVAGSLFASTVSAELVNINKASAEIMQEHLKGIGAKKAEAIISYRTEHGEFKNLEDIKEVKGIGDALFEKIKADISLDQGLTTDGAAGAEGKTKVTSKLEDKATKVETKAGSEIKVDKETPKKATELAD</sequence>
<evidence type="ECO:0000313" key="3">
    <source>
        <dbReference type="EMBL" id="SKA72595.1"/>
    </source>
</evidence>
<reference evidence="4" key="1">
    <citation type="submission" date="2017-02" db="EMBL/GenBank/DDBJ databases">
        <authorList>
            <person name="Varghese N."/>
            <person name="Submissions S."/>
        </authorList>
    </citation>
    <scope>NUCLEOTIDE SEQUENCE [LARGE SCALE GENOMIC DNA]</scope>
    <source>
        <strain evidence="4">ATCC 49788</strain>
    </source>
</reference>
<dbReference type="InterPro" id="IPR010994">
    <property type="entry name" value="RuvA_2-like"/>
</dbReference>
<dbReference type="Gene3D" id="1.10.150.280">
    <property type="entry name" value="AF1531-like domain"/>
    <property type="match status" value="1"/>
</dbReference>
<dbReference type="InterPro" id="IPR051675">
    <property type="entry name" value="Endo/Exo/Phosphatase_dom_1"/>
</dbReference>
<evidence type="ECO:0000313" key="4">
    <source>
        <dbReference type="Proteomes" id="UP000190460"/>
    </source>
</evidence>
<proteinExistence type="predicted"/>
<dbReference type="GO" id="GO:0015628">
    <property type="term" value="P:protein secretion by the type II secretion system"/>
    <property type="evidence" value="ECO:0007669"/>
    <property type="project" value="TreeGrafter"/>
</dbReference>
<gene>
    <name evidence="3" type="ORF">SAMN02745130_01132</name>
</gene>
<dbReference type="PANTHER" id="PTHR21180">
    <property type="entry name" value="ENDONUCLEASE/EXONUCLEASE/PHOSPHATASE FAMILY DOMAIN-CONTAINING PROTEIN 1"/>
    <property type="match status" value="1"/>
</dbReference>
<feature type="region of interest" description="Disordered" evidence="1">
    <location>
        <begin position="91"/>
        <end position="110"/>
    </location>
</feature>
<name>A0A1T4W6E0_9GAMM</name>
<evidence type="ECO:0000256" key="2">
    <source>
        <dbReference type="SAM" id="SignalP"/>
    </source>
</evidence>
<feature type="compositionally biased region" description="Basic and acidic residues" evidence="1">
    <location>
        <begin position="99"/>
        <end position="110"/>
    </location>
</feature>
<dbReference type="AlphaFoldDB" id="A0A1T4W6E0"/>
<dbReference type="SUPFAM" id="SSF47781">
    <property type="entry name" value="RuvA domain 2-like"/>
    <property type="match status" value="1"/>
</dbReference>
<feature type="signal peptide" evidence="2">
    <location>
        <begin position="1"/>
        <end position="21"/>
    </location>
</feature>
<dbReference type="OrthoDB" id="7510573at2"/>
<dbReference type="RefSeq" id="WP_078921606.1">
    <property type="nucleotide sequence ID" value="NZ_FUYB01000003.1"/>
</dbReference>
<feature type="chain" id="PRO_5013046643" evidence="2">
    <location>
        <begin position="22"/>
        <end position="137"/>
    </location>
</feature>
<evidence type="ECO:0000256" key="1">
    <source>
        <dbReference type="SAM" id="MobiDB-lite"/>
    </source>
</evidence>
<dbReference type="PANTHER" id="PTHR21180:SF32">
    <property type="entry name" value="ENDONUCLEASE_EXONUCLEASE_PHOSPHATASE FAMILY DOMAIN-CONTAINING PROTEIN 1"/>
    <property type="match status" value="1"/>
</dbReference>
<dbReference type="Pfam" id="PF12836">
    <property type="entry name" value="HHH_3"/>
    <property type="match status" value="1"/>
</dbReference>
<dbReference type="GO" id="GO:0015627">
    <property type="term" value="C:type II protein secretion system complex"/>
    <property type="evidence" value="ECO:0007669"/>
    <property type="project" value="TreeGrafter"/>
</dbReference>
<keyword evidence="2" id="KW-0732">Signal</keyword>
<keyword evidence="4" id="KW-1185">Reference proteome</keyword>
<protein>
    <submittedName>
        <fullName evidence="3">Competence protein ComEA</fullName>
    </submittedName>
</protein>
<dbReference type="NCBIfam" id="TIGR00426">
    <property type="entry name" value="competence protein ComEA helix-hairpin-helix repeat region"/>
    <property type="match status" value="1"/>
</dbReference>
<accession>A0A1T4W6E0</accession>
<feature type="region of interest" description="Disordered" evidence="1">
    <location>
        <begin position="117"/>
        <end position="137"/>
    </location>
</feature>
<organism evidence="3 4">
    <name type="scientific">Thiothrix eikelboomii</name>
    <dbReference type="NCBI Taxonomy" id="92487"/>
    <lineage>
        <taxon>Bacteria</taxon>
        <taxon>Pseudomonadati</taxon>
        <taxon>Pseudomonadota</taxon>
        <taxon>Gammaproteobacteria</taxon>
        <taxon>Thiotrichales</taxon>
        <taxon>Thiotrichaceae</taxon>
        <taxon>Thiothrix</taxon>
    </lineage>
</organism>
<dbReference type="EMBL" id="FUYB01000003">
    <property type="protein sequence ID" value="SKA72595.1"/>
    <property type="molecule type" value="Genomic_DNA"/>
</dbReference>
<dbReference type="Proteomes" id="UP000190460">
    <property type="component" value="Unassembled WGS sequence"/>
</dbReference>
<dbReference type="InterPro" id="IPR004509">
    <property type="entry name" value="Competence_ComEA_HhH"/>
</dbReference>